<evidence type="ECO:0000256" key="1">
    <source>
        <dbReference type="SAM" id="SignalP"/>
    </source>
</evidence>
<dbReference type="PROSITE" id="PS51257">
    <property type="entry name" value="PROKAR_LIPOPROTEIN"/>
    <property type="match status" value="1"/>
</dbReference>
<dbReference type="EMBL" id="JAKIJS010000001">
    <property type="protein sequence ID" value="MCF6137420.1"/>
    <property type="molecule type" value="Genomic_DNA"/>
</dbReference>
<dbReference type="NCBIfam" id="NF008633">
    <property type="entry name" value="PRK11622.1"/>
    <property type="match status" value="1"/>
</dbReference>
<feature type="chain" id="PRO_5047331763" evidence="1">
    <location>
        <begin position="18"/>
        <end position="408"/>
    </location>
</feature>
<gene>
    <name evidence="2" type="ORF">L2716_06730</name>
</gene>
<dbReference type="PIRSF" id="PIRSF029172">
    <property type="entry name" value="UCP029172_ABC_sbc_YnjB"/>
    <property type="match status" value="1"/>
</dbReference>
<sequence length="408" mass="46770">MKSKLTMIILTLMIILAACGDKDPQSKESLNKDWNQIEKDANGSTVNLFMWGGDNGINRYIDEWVTPKLKEKHNITLKRHPMNTNEFIQKLQTEKKAGKDRGTIDIIWINGENFKNAKENELLLGSFASKLPNNQEFIDQDKAFIKTDMGTKIDGMEAPWGNVQFVMWYDAKKVQSPPRNFEELNSFLKKNPGTFTYPNPKDFSGNAFLRHLLYEKTDKNPKLNETSDPSWLDERDEAFWSYLQEITPNLWRNGETYPESLSQLDQMYSKGEVWFTFGFNEARGEGLIKDGVFPKSTKSYVLDVGSIGNTHYLSIPFNSPNPDGAMTAINFMESPEAQLAKMDPSMWGEGMVLDLESLPSEFQEKTEALDRGDTVLSTQTLEDAYLPELDSNYIDWIKENWLDEVVQK</sequence>
<dbReference type="PANTHER" id="PTHR42779:SF1">
    <property type="entry name" value="PROTEIN YNJB"/>
    <property type="match status" value="1"/>
</dbReference>
<dbReference type="Proteomes" id="UP001649381">
    <property type="component" value="Unassembled WGS sequence"/>
</dbReference>
<name>A0ABS9H0Q9_9BACL</name>
<dbReference type="InterPro" id="IPR006059">
    <property type="entry name" value="SBP"/>
</dbReference>
<dbReference type="InterPro" id="IPR027020">
    <property type="entry name" value="YnjB"/>
</dbReference>
<comment type="caution">
    <text evidence="2">The sequence shown here is derived from an EMBL/GenBank/DDBJ whole genome shotgun (WGS) entry which is preliminary data.</text>
</comment>
<dbReference type="RefSeq" id="WP_236332996.1">
    <property type="nucleotide sequence ID" value="NZ_JAKIJS010000001.1"/>
</dbReference>
<reference evidence="2 3" key="1">
    <citation type="submission" date="2022-01" db="EMBL/GenBank/DDBJ databases">
        <title>Alkalihalobacillus sp. EGI L200015, a novel bacterium isolated from a salt lake sediment.</title>
        <authorList>
            <person name="Gao L."/>
            <person name="Fang B.-Z."/>
            <person name="Li W.-J."/>
        </authorList>
    </citation>
    <scope>NUCLEOTIDE SEQUENCE [LARGE SCALE GENOMIC DNA]</scope>
    <source>
        <strain evidence="2 3">KCTC 12718</strain>
    </source>
</reference>
<evidence type="ECO:0000313" key="3">
    <source>
        <dbReference type="Proteomes" id="UP001649381"/>
    </source>
</evidence>
<evidence type="ECO:0000313" key="2">
    <source>
        <dbReference type="EMBL" id="MCF6137420.1"/>
    </source>
</evidence>
<dbReference type="PANTHER" id="PTHR42779">
    <property type="entry name" value="PROTEIN YNJB"/>
    <property type="match status" value="1"/>
</dbReference>
<proteinExistence type="predicted"/>
<protein>
    <submittedName>
        <fullName evidence="2">ABC transporter substrate-binding protein</fullName>
    </submittedName>
</protein>
<dbReference type="Pfam" id="PF13416">
    <property type="entry name" value="SBP_bac_8"/>
    <property type="match status" value="1"/>
</dbReference>
<keyword evidence="1" id="KW-0732">Signal</keyword>
<organism evidence="2 3">
    <name type="scientific">Pseudalkalibacillus berkeleyi</name>
    <dbReference type="NCBI Taxonomy" id="1069813"/>
    <lineage>
        <taxon>Bacteria</taxon>
        <taxon>Bacillati</taxon>
        <taxon>Bacillota</taxon>
        <taxon>Bacilli</taxon>
        <taxon>Bacillales</taxon>
        <taxon>Fictibacillaceae</taxon>
        <taxon>Pseudalkalibacillus</taxon>
    </lineage>
</organism>
<dbReference type="SUPFAM" id="SSF53850">
    <property type="entry name" value="Periplasmic binding protein-like II"/>
    <property type="match status" value="1"/>
</dbReference>
<accession>A0ABS9H0Q9</accession>
<dbReference type="Gene3D" id="3.40.190.10">
    <property type="entry name" value="Periplasmic binding protein-like II"/>
    <property type="match status" value="2"/>
</dbReference>
<feature type="signal peptide" evidence="1">
    <location>
        <begin position="1"/>
        <end position="17"/>
    </location>
</feature>
<keyword evidence="3" id="KW-1185">Reference proteome</keyword>